<accession>A0A6A6RHC9</accession>
<dbReference type="OrthoDB" id="17560at2759"/>
<dbReference type="InterPro" id="IPR002925">
    <property type="entry name" value="Dienelactn_hydro"/>
</dbReference>
<name>A0A6A6RHC9_9PLEO</name>
<sequence>MFARRTDQERQWSKIIIFVTDIYGIAIPNSKLLADHIAKANYPVIVPDLFAGDPVPVSVSEGSPVFNMTEWRLRHPIDAIDAIVASTIAYVQSELGGKRIGAVGYCLGGKHVPRFMASKGIDVGFIAHPSNLTTDEILAIGGPISLATAQFDGSLTQSLRRAAVDTLESMNATFQASLYSGANHGFGVRANVSVPQEKYAKAAAYAQAVQWFDAWL</sequence>
<dbReference type="AlphaFoldDB" id="A0A6A6RHC9"/>
<dbReference type="Pfam" id="PF01738">
    <property type="entry name" value="DLH"/>
    <property type="match status" value="1"/>
</dbReference>
<evidence type="ECO:0000259" key="1">
    <source>
        <dbReference type="Pfam" id="PF01738"/>
    </source>
</evidence>
<dbReference type="Gene3D" id="3.40.50.1820">
    <property type="entry name" value="alpha/beta hydrolase"/>
    <property type="match status" value="1"/>
</dbReference>
<feature type="domain" description="Dienelactone hydrolase" evidence="1">
    <location>
        <begin position="13"/>
        <end position="214"/>
    </location>
</feature>
<evidence type="ECO:0000313" key="3">
    <source>
        <dbReference type="Proteomes" id="UP000799753"/>
    </source>
</evidence>
<organism evidence="2 3">
    <name type="scientific">Massarina eburnea CBS 473.64</name>
    <dbReference type="NCBI Taxonomy" id="1395130"/>
    <lineage>
        <taxon>Eukaryota</taxon>
        <taxon>Fungi</taxon>
        <taxon>Dikarya</taxon>
        <taxon>Ascomycota</taxon>
        <taxon>Pezizomycotina</taxon>
        <taxon>Dothideomycetes</taxon>
        <taxon>Pleosporomycetidae</taxon>
        <taxon>Pleosporales</taxon>
        <taxon>Massarineae</taxon>
        <taxon>Massarinaceae</taxon>
        <taxon>Massarina</taxon>
    </lineage>
</organism>
<keyword evidence="2" id="KW-0378">Hydrolase</keyword>
<dbReference type="InterPro" id="IPR029058">
    <property type="entry name" value="AB_hydrolase_fold"/>
</dbReference>
<dbReference type="PANTHER" id="PTHR17630:SF44">
    <property type="entry name" value="PROTEIN AIM2"/>
    <property type="match status" value="1"/>
</dbReference>
<dbReference type="Proteomes" id="UP000799753">
    <property type="component" value="Unassembled WGS sequence"/>
</dbReference>
<reference evidence="2" key="1">
    <citation type="journal article" date="2020" name="Stud. Mycol.">
        <title>101 Dothideomycetes genomes: a test case for predicting lifestyles and emergence of pathogens.</title>
        <authorList>
            <person name="Haridas S."/>
            <person name="Albert R."/>
            <person name="Binder M."/>
            <person name="Bloem J."/>
            <person name="Labutti K."/>
            <person name="Salamov A."/>
            <person name="Andreopoulos B."/>
            <person name="Baker S."/>
            <person name="Barry K."/>
            <person name="Bills G."/>
            <person name="Bluhm B."/>
            <person name="Cannon C."/>
            <person name="Castanera R."/>
            <person name="Culley D."/>
            <person name="Daum C."/>
            <person name="Ezra D."/>
            <person name="Gonzalez J."/>
            <person name="Henrissat B."/>
            <person name="Kuo A."/>
            <person name="Liang C."/>
            <person name="Lipzen A."/>
            <person name="Lutzoni F."/>
            <person name="Magnuson J."/>
            <person name="Mondo S."/>
            <person name="Nolan M."/>
            <person name="Ohm R."/>
            <person name="Pangilinan J."/>
            <person name="Park H.-J."/>
            <person name="Ramirez L."/>
            <person name="Alfaro M."/>
            <person name="Sun H."/>
            <person name="Tritt A."/>
            <person name="Yoshinaga Y."/>
            <person name="Zwiers L.-H."/>
            <person name="Turgeon B."/>
            <person name="Goodwin S."/>
            <person name="Spatafora J."/>
            <person name="Crous P."/>
            <person name="Grigoriev I."/>
        </authorList>
    </citation>
    <scope>NUCLEOTIDE SEQUENCE</scope>
    <source>
        <strain evidence="2">CBS 473.64</strain>
    </source>
</reference>
<protein>
    <submittedName>
        <fullName evidence="2">Alpha/beta-hydrolase</fullName>
    </submittedName>
</protein>
<dbReference type="GO" id="GO:0016787">
    <property type="term" value="F:hydrolase activity"/>
    <property type="evidence" value="ECO:0007669"/>
    <property type="project" value="UniProtKB-KW"/>
</dbReference>
<evidence type="ECO:0000313" key="2">
    <source>
        <dbReference type="EMBL" id="KAF2634630.1"/>
    </source>
</evidence>
<dbReference type="EMBL" id="MU006817">
    <property type="protein sequence ID" value="KAF2634630.1"/>
    <property type="molecule type" value="Genomic_DNA"/>
</dbReference>
<gene>
    <name evidence="2" type="ORF">P280DRAFT_494205</name>
</gene>
<dbReference type="PANTHER" id="PTHR17630">
    <property type="entry name" value="DIENELACTONE HYDROLASE"/>
    <property type="match status" value="1"/>
</dbReference>
<dbReference type="SUPFAM" id="SSF53474">
    <property type="entry name" value="alpha/beta-Hydrolases"/>
    <property type="match status" value="1"/>
</dbReference>
<proteinExistence type="predicted"/>
<keyword evidence="3" id="KW-1185">Reference proteome</keyword>